<protein>
    <submittedName>
        <fullName evidence="3">Uncharacterized protein</fullName>
    </submittedName>
</protein>
<evidence type="ECO:0000256" key="1">
    <source>
        <dbReference type="SAM" id="MobiDB-lite"/>
    </source>
</evidence>
<evidence type="ECO:0000313" key="4">
    <source>
        <dbReference type="Proteomes" id="UP000276133"/>
    </source>
</evidence>
<feature type="region of interest" description="Disordered" evidence="1">
    <location>
        <begin position="1"/>
        <end position="21"/>
    </location>
</feature>
<organism evidence="3 4">
    <name type="scientific">Brachionus plicatilis</name>
    <name type="common">Marine rotifer</name>
    <name type="synonym">Brachionus muelleri</name>
    <dbReference type="NCBI Taxonomy" id="10195"/>
    <lineage>
        <taxon>Eukaryota</taxon>
        <taxon>Metazoa</taxon>
        <taxon>Spiralia</taxon>
        <taxon>Gnathifera</taxon>
        <taxon>Rotifera</taxon>
        <taxon>Eurotatoria</taxon>
        <taxon>Monogononta</taxon>
        <taxon>Pseudotrocha</taxon>
        <taxon>Ploima</taxon>
        <taxon>Brachionidae</taxon>
        <taxon>Brachionus</taxon>
    </lineage>
</organism>
<dbReference type="EMBL" id="REGN01000657">
    <property type="protein sequence ID" value="RNA40232.1"/>
    <property type="molecule type" value="Genomic_DNA"/>
</dbReference>
<keyword evidence="4" id="KW-1185">Reference proteome</keyword>
<gene>
    <name evidence="3" type="ORF">BpHYR1_016375</name>
</gene>
<accession>A0A3M7SWY1</accession>
<sequence>MAQSTKKRNSEPAPKGTHIENSNRRSTFKCMVIVSFAILLPSIIIGVFFYNINNLQRLEPVKYNEVIPGTNAYKWHYFENFFENKTIDLFRELALNGESLTTIVDDKNVESAGEAVAVGHVDCRHPFMTLNLNRTICHFSNRLDVGMHFVKTGGFNGHIEYFEHMVARIIPFRRRLVQKNYNSLINLKTLIEFNSVEFMDQVKEICADCYLFKKDPSGHQKSSIINEMFQLDLLLMLPGQELPMHLNVPYFWGADRTTLPQWLLVIMKKSKLFDHLFIPQVQGFSWLDLEEYVSAKSTEEYVDINGEGGDFYFYPYKEQSKKNPVTKREEMYREYVNKYVILKQVPNSAIVLDGAQVIHGVDRYRHYDIPPLFSHNHHYKIRFNKETGMWILYDFQENQLRSYYKNDVKLMVVWNMHCFANEEEKKKFHSQNETVSLDFVMNVFKEDLKKKDRLPSDDIEPLDLWTIVIKEYLTYPVNTHQQSSTFFGINYCLLPNIVPKWIGENILQPFLEGRIQRKI</sequence>
<dbReference type="OrthoDB" id="9986440at2759"/>
<evidence type="ECO:0000256" key="2">
    <source>
        <dbReference type="SAM" id="Phobius"/>
    </source>
</evidence>
<dbReference type="AlphaFoldDB" id="A0A3M7SWY1"/>
<feature type="transmembrane region" description="Helical" evidence="2">
    <location>
        <begin position="30"/>
        <end position="50"/>
    </location>
</feature>
<keyword evidence="2" id="KW-0812">Transmembrane</keyword>
<keyword evidence="2" id="KW-0472">Membrane</keyword>
<keyword evidence="2" id="KW-1133">Transmembrane helix</keyword>
<name>A0A3M7SWY1_BRAPC</name>
<evidence type="ECO:0000313" key="3">
    <source>
        <dbReference type="EMBL" id="RNA40232.1"/>
    </source>
</evidence>
<comment type="caution">
    <text evidence="3">The sequence shown here is derived from an EMBL/GenBank/DDBJ whole genome shotgun (WGS) entry which is preliminary data.</text>
</comment>
<reference evidence="3 4" key="1">
    <citation type="journal article" date="2018" name="Sci. Rep.">
        <title>Genomic signatures of local adaptation to the degree of environmental predictability in rotifers.</title>
        <authorList>
            <person name="Franch-Gras L."/>
            <person name="Hahn C."/>
            <person name="Garcia-Roger E.M."/>
            <person name="Carmona M.J."/>
            <person name="Serra M."/>
            <person name="Gomez A."/>
        </authorList>
    </citation>
    <scope>NUCLEOTIDE SEQUENCE [LARGE SCALE GENOMIC DNA]</scope>
    <source>
        <strain evidence="3">HYR1</strain>
    </source>
</reference>
<proteinExistence type="predicted"/>
<dbReference type="Proteomes" id="UP000276133">
    <property type="component" value="Unassembled WGS sequence"/>
</dbReference>